<gene>
    <name evidence="1" type="ORF">NC653_038395</name>
</gene>
<accession>A0AAD6LGR8</accession>
<keyword evidence="2" id="KW-1185">Reference proteome</keyword>
<dbReference type="AlphaFoldDB" id="A0AAD6LGR8"/>
<protein>
    <submittedName>
        <fullName evidence="1">Uncharacterized protein</fullName>
    </submittedName>
</protein>
<dbReference type="EMBL" id="JAQIZT010000017">
    <property type="protein sequence ID" value="KAJ6960349.1"/>
    <property type="molecule type" value="Genomic_DNA"/>
</dbReference>
<evidence type="ECO:0000313" key="2">
    <source>
        <dbReference type="Proteomes" id="UP001164929"/>
    </source>
</evidence>
<reference evidence="1" key="1">
    <citation type="journal article" date="2023" name="Mol. Ecol. Resour.">
        <title>Chromosome-level genome assembly of a triploid poplar Populus alba 'Berolinensis'.</title>
        <authorList>
            <person name="Chen S."/>
            <person name="Yu Y."/>
            <person name="Wang X."/>
            <person name="Wang S."/>
            <person name="Zhang T."/>
            <person name="Zhou Y."/>
            <person name="He R."/>
            <person name="Meng N."/>
            <person name="Wang Y."/>
            <person name="Liu W."/>
            <person name="Liu Z."/>
            <person name="Liu J."/>
            <person name="Guo Q."/>
            <person name="Huang H."/>
            <person name="Sederoff R.R."/>
            <person name="Wang G."/>
            <person name="Qu G."/>
            <person name="Chen S."/>
        </authorList>
    </citation>
    <scope>NUCLEOTIDE SEQUENCE</scope>
    <source>
        <strain evidence="1">SC-2020</strain>
    </source>
</reference>
<name>A0AAD6LGR8_9ROSI</name>
<organism evidence="1 2">
    <name type="scientific">Populus alba x Populus x berolinensis</name>
    <dbReference type="NCBI Taxonomy" id="444605"/>
    <lineage>
        <taxon>Eukaryota</taxon>
        <taxon>Viridiplantae</taxon>
        <taxon>Streptophyta</taxon>
        <taxon>Embryophyta</taxon>
        <taxon>Tracheophyta</taxon>
        <taxon>Spermatophyta</taxon>
        <taxon>Magnoliopsida</taxon>
        <taxon>eudicotyledons</taxon>
        <taxon>Gunneridae</taxon>
        <taxon>Pentapetalae</taxon>
        <taxon>rosids</taxon>
        <taxon>fabids</taxon>
        <taxon>Malpighiales</taxon>
        <taxon>Salicaceae</taxon>
        <taxon>Saliceae</taxon>
        <taxon>Populus</taxon>
    </lineage>
</organism>
<dbReference type="Gene3D" id="1.20.120.1080">
    <property type="match status" value="1"/>
</dbReference>
<comment type="caution">
    <text evidence="1">The sequence shown here is derived from an EMBL/GenBank/DDBJ whole genome shotgun (WGS) entry which is preliminary data.</text>
</comment>
<dbReference type="Proteomes" id="UP001164929">
    <property type="component" value="Chromosome 17"/>
</dbReference>
<proteinExistence type="predicted"/>
<sequence>MEEADHCFKALQALDCTGKPTLLGKAMIRYPMSPRHSRFLLTVIQMMRKQNKKNHARPTVAQEHAVATAAAANLA</sequence>
<evidence type="ECO:0000313" key="1">
    <source>
        <dbReference type="EMBL" id="KAJ6960349.1"/>
    </source>
</evidence>